<dbReference type="EMBL" id="VSSQ01044837">
    <property type="protein sequence ID" value="MPM98702.1"/>
    <property type="molecule type" value="Genomic_DNA"/>
</dbReference>
<protein>
    <submittedName>
        <fullName evidence="1">Uncharacterized protein</fullName>
    </submittedName>
</protein>
<comment type="caution">
    <text evidence="1">The sequence shown here is derived from an EMBL/GenBank/DDBJ whole genome shotgun (WGS) entry which is preliminary data.</text>
</comment>
<reference evidence="1" key="1">
    <citation type="submission" date="2019-08" db="EMBL/GenBank/DDBJ databases">
        <authorList>
            <person name="Kucharzyk K."/>
            <person name="Murdoch R.W."/>
            <person name="Higgins S."/>
            <person name="Loffler F."/>
        </authorList>
    </citation>
    <scope>NUCLEOTIDE SEQUENCE</scope>
</reference>
<evidence type="ECO:0000313" key="1">
    <source>
        <dbReference type="EMBL" id="MPM98702.1"/>
    </source>
</evidence>
<gene>
    <name evidence="1" type="ORF">SDC9_145890</name>
</gene>
<sequence>MEAGYPGFVFLLGKHSLTDQFFGINFTRILMPGNDIVEFRLGKAGFITFVVAIFPVR</sequence>
<dbReference type="AlphaFoldDB" id="A0A645EDN6"/>
<organism evidence="1">
    <name type="scientific">bioreactor metagenome</name>
    <dbReference type="NCBI Taxonomy" id="1076179"/>
    <lineage>
        <taxon>unclassified sequences</taxon>
        <taxon>metagenomes</taxon>
        <taxon>ecological metagenomes</taxon>
    </lineage>
</organism>
<accession>A0A645EDN6</accession>
<proteinExistence type="predicted"/>
<name>A0A645EDN6_9ZZZZ</name>